<reference evidence="1 2" key="1">
    <citation type="submission" date="2015-11" db="EMBL/GenBank/DDBJ databases">
        <authorList>
            <person name="Zhang Y."/>
            <person name="Guo Z."/>
        </authorList>
    </citation>
    <scope>NUCLEOTIDE SEQUENCE [LARGE SCALE GENOMIC DNA]</scope>
    <source>
        <strain evidence="1 2">KCTC 32221</strain>
    </source>
</reference>
<protein>
    <recommendedName>
        <fullName evidence="3">DUF3379 domain-containing protein</fullName>
    </recommendedName>
</protein>
<name>A0A0S2KG36_9GAMM</name>
<dbReference type="EMBL" id="CP013189">
    <property type="protein sequence ID" value="ALO47303.1"/>
    <property type="molecule type" value="Genomic_DNA"/>
</dbReference>
<dbReference type="Proteomes" id="UP000065641">
    <property type="component" value="Chromosome"/>
</dbReference>
<accession>A0A0S2KG36</accession>
<dbReference type="STRING" id="1249552.PS2015_2671"/>
<keyword evidence="2" id="KW-1185">Reference proteome</keyword>
<gene>
    <name evidence="1" type="ORF">PS2015_2671</name>
</gene>
<sequence length="245" mass="27204">MDDLEFRTRAFSNPLDDQADFISATETDAARRQLVHELKAMEHQLKESLNATPVPGDLREKLLAHANDTSQEGAAKHSSFRRLPYAAAATVVLGVFLGINLVQSRPSAQDLEFHDALVEHLYHEEPRYYSSTSPDWSDVMSVSAAAGAELTATPELMALKMQFANYCNLGTDQQGAHLVTIGEHGPVSIVFIKNTPVSKRITIKDSRFQGQIIPTEQGNMAVIGEKSEQLDRYEKLLTDNLHWSI</sequence>
<proteinExistence type="predicted"/>
<dbReference type="RefSeq" id="WP_058022705.1">
    <property type="nucleotide sequence ID" value="NZ_CP013189.1"/>
</dbReference>
<dbReference type="AlphaFoldDB" id="A0A0S2KG36"/>
<dbReference type="Pfam" id="PF11859">
    <property type="entry name" value="DUF3379"/>
    <property type="match status" value="1"/>
</dbReference>
<dbReference type="OrthoDB" id="6195578at2"/>
<dbReference type="KEGG" id="pspi:PS2015_2671"/>
<evidence type="ECO:0008006" key="3">
    <source>
        <dbReference type="Google" id="ProtNLM"/>
    </source>
</evidence>
<organism evidence="1 2">
    <name type="scientific">Pseudohongiella spirulinae</name>
    <dbReference type="NCBI Taxonomy" id="1249552"/>
    <lineage>
        <taxon>Bacteria</taxon>
        <taxon>Pseudomonadati</taxon>
        <taxon>Pseudomonadota</taxon>
        <taxon>Gammaproteobacteria</taxon>
        <taxon>Pseudomonadales</taxon>
        <taxon>Pseudohongiellaceae</taxon>
        <taxon>Pseudohongiella</taxon>
    </lineage>
</organism>
<evidence type="ECO:0000313" key="1">
    <source>
        <dbReference type="EMBL" id="ALO47303.1"/>
    </source>
</evidence>
<dbReference type="InterPro" id="IPR021806">
    <property type="entry name" value="DUF3379"/>
</dbReference>
<evidence type="ECO:0000313" key="2">
    <source>
        <dbReference type="Proteomes" id="UP000065641"/>
    </source>
</evidence>